<keyword evidence="3" id="KW-1185">Reference proteome</keyword>
<reference evidence="2 3" key="1">
    <citation type="submission" date="2020-02" db="EMBL/GenBank/DDBJ databases">
        <title>A chromosome-scale genome assembly of the black bullhead catfish (Ameiurus melas).</title>
        <authorList>
            <person name="Wen M."/>
            <person name="Zham M."/>
            <person name="Cabau C."/>
            <person name="Klopp C."/>
            <person name="Donnadieu C."/>
            <person name="Roques C."/>
            <person name="Bouchez O."/>
            <person name="Lampietro C."/>
            <person name="Jouanno E."/>
            <person name="Herpin A."/>
            <person name="Louis A."/>
            <person name="Berthelot C."/>
            <person name="Parey E."/>
            <person name="Roest-Crollius H."/>
            <person name="Braasch I."/>
            <person name="Postlethwait J."/>
            <person name="Robinson-Rechavi M."/>
            <person name="Echchiki A."/>
            <person name="Begum T."/>
            <person name="Montfort J."/>
            <person name="Schartl M."/>
            <person name="Bobe J."/>
            <person name="Guiguen Y."/>
        </authorList>
    </citation>
    <scope>NUCLEOTIDE SEQUENCE [LARGE SCALE GENOMIC DNA]</scope>
    <source>
        <strain evidence="2">M_S1</strain>
        <tissue evidence="2">Blood</tissue>
    </source>
</reference>
<gene>
    <name evidence="2" type="ORF">AMELA_G00129250</name>
</gene>
<dbReference type="Proteomes" id="UP000593565">
    <property type="component" value="Unassembled WGS sequence"/>
</dbReference>
<accession>A0A7J6ANP7</accession>
<protein>
    <recommendedName>
        <fullName evidence="4">Secreted protein</fullName>
    </recommendedName>
</protein>
<proteinExistence type="predicted"/>
<dbReference type="AlphaFoldDB" id="A0A7J6ANP7"/>
<keyword evidence="1" id="KW-0732">Signal</keyword>
<evidence type="ECO:0008006" key="4">
    <source>
        <dbReference type="Google" id="ProtNLM"/>
    </source>
</evidence>
<feature type="signal peptide" evidence="1">
    <location>
        <begin position="1"/>
        <end position="21"/>
    </location>
</feature>
<evidence type="ECO:0000256" key="1">
    <source>
        <dbReference type="SAM" id="SignalP"/>
    </source>
</evidence>
<evidence type="ECO:0000313" key="2">
    <source>
        <dbReference type="EMBL" id="KAF4084474.1"/>
    </source>
</evidence>
<sequence>MFLVCLLVFLDLCFPSTTTLSAYNSLFCLLDHMTFACITTTSFELPYINIIHLTPASASVPTERTDVLSTPLMCEQLSQRRVRSPEIMQSSCGL</sequence>
<name>A0A7J6ANP7_AMEME</name>
<feature type="chain" id="PRO_5029901537" description="Secreted protein" evidence="1">
    <location>
        <begin position="22"/>
        <end position="94"/>
    </location>
</feature>
<evidence type="ECO:0000313" key="3">
    <source>
        <dbReference type="Proteomes" id="UP000593565"/>
    </source>
</evidence>
<organism evidence="2 3">
    <name type="scientific">Ameiurus melas</name>
    <name type="common">Black bullhead</name>
    <name type="synonym">Silurus melas</name>
    <dbReference type="NCBI Taxonomy" id="219545"/>
    <lineage>
        <taxon>Eukaryota</taxon>
        <taxon>Metazoa</taxon>
        <taxon>Chordata</taxon>
        <taxon>Craniata</taxon>
        <taxon>Vertebrata</taxon>
        <taxon>Euteleostomi</taxon>
        <taxon>Actinopterygii</taxon>
        <taxon>Neopterygii</taxon>
        <taxon>Teleostei</taxon>
        <taxon>Ostariophysi</taxon>
        <taxon>Siluriformes</taxon>
        <taxon>Ictaluridae</taxon>
        <taxon>Ameiurus</taxon>
    </lineage>
</organism>
<dbReference type="EMBL" id="JAAGNN010000010">
    <property type="protein sequence ID" value="KAF4084474.1"/>
    <property type="molecule type" value="Genomic_DNA"/>
</dbReference>
<comment type="caution">
    <text evidence="2">The sequence shown here is derived from an EMBL/GenBank/DDBJ whole genome shotgun (WGS) entry which is preliminary data.</text>
</comment>